<evidence type="ECO:0000256" key="1">
    <source>
        <dbReference type="SAM" id="MobiDB-lite"/>
    </source>
</evidence>
<feature type="region of interest" description="Disordered" evidence="1">
    <location>
        <begin position="2157"/>
        <end position="2221"/>
    </location>
</feature>
<accession>A0A8I0DPI6</accession>
<comment type="caution">
    <text evidence="4">The sequence shown here is derived from an EMBL/GenBank/DDBJ whole genome shotgun (WGS) entry which is preliminary data.</text>
</comment>
<feature type="domain" description="Pesticidal crystal protein Cry22Aa Ig-like" evidence="3">
    <location>
        <begin position="2049"/>
        <end position="2115"/>
    </location>
</feature>
<feature type="compositionally biased region" description="Polar residues" evidence="1">
    <location>
        <begin position="1871"/>
        <end position="1881"/>
    </location>
</feature>
<feature type="compositionally biased region" description="Polar residues" evidence="1">
    <location>
        <begin position="2802"/>
        <end position="2827"/>
    </location>
</feature>
<feature type="region of interest" description="Disordered" evidence="1">
    <location>
        <begin position="1850"/>
        <end position="1883"/>
    </location>
</feature>
<sequence>MKQRKRLLSLICVALMTIEFLPTQLIANATLNSNEVKEVEESENKDIQKEDSDTKKEVVSEEKTADISKLEGETEVKEEKVENQLKNSIFTFFIKEKTISNSSNIKEFLSLKFNRETKKFEVSKNIEKDFSINKDESSNESNNESNELLELRVIDGENKEKLNIKLLDNHDNSEELKKLLELEIKETDYIQINILNTDLNLKIEDDIYGDITKEKEDYSDGVSTLDYINNVRFQIKKEGINTIYNEAPVINGVNDIEVDSENKDALLQGISVTDDHDEIQNSSIQVSSKKLEENKTLVTYSVKDSWGRVTSASRNITYISKASENESESESEVSPIALDTRAQPTSLRDVVFTVKGVRYSNGNEERFKIKFDTNKKLIKVTDMDMRIMTTNNADEYFIFELYDSRMQLKKDVVIRGNERSEAANALNNVPYEIGDYIYVYHKQSNEKKLLVNGVKGNDNNSYAEGTASLERGKKLFKVTNTGLEVVTNEAPTITIGSESGYTEVTENNETVWKKTIKRGDDIDLAKGITVSDTFDRDNHIPLLLDYSVFNNMKLGEQTVIYTLTDSWGARVTKKAIITVQPKNELEQVKFKFYSKGTNNELFNMTIDSVNHKIEVNRVSSNNQAIKGYSGAAFKIKIIDGVRNVVKREIAIRGTETGFSSTLDRLDGYSYNNGDRISIWALNTEDVKIEGDANIKDKPNNVNYADGLTNRDYLDNVRFEMNENKLKYIYNQAPEITFDNQVISVTRGEELNPTIGVTVTDDYDKEDTIKIENVKVVGFDKYKLGEQNVTYQYTDSWGRTGTATRTVRVLAKNKLEDNTVKIYKDNTNKAILSISFDDITRKLKVSDATTDTINGVNEVALVIKTYRHGSVERTLDINGNMSGIQIKNIIENLNINYEYGDMIDFVSTDSTKLNRVRVFGSLAQGSDDNSNKTNSTVSREGEQQGNTNVPNSGVNSDTNPYNSGFATVDNMKNTRFELTKDGIKAIYNKAPVLSGLDELKIIKGNEPQFRDGVTVTDELDDDNALTNAIQIDSSDFNNNVVGVYGVTYTVTDTWGRSTSQVRNVRVVSKVENNVISLDGDNDNKLFEIGFDTVRNKLTFKKLEQSSGAGSDSSTDGSNGSGTTEQPEGGNLGEQQPDNEQSPSTPEANEENNHSSRTASSETTTNKLFEIKVFDDKMKLVETATLNGEDYETFKSQLQSINMYESYYVSLWASNHNKLKISGNVIKTDRVSEEDYSNGINSEDQMINVRFESTEEGLKAIYNAAPVISMKSSTTPEAQPQSTNDSITALTSFSHYLGETYKLTENMQVTDDKDTDISVDDIKTTYVRKEVSSGNTNSPELSEASRATTENEQGTSGSTSDNNQTTESANNSVPTEVGTYIVTYTVTDSWEREAKVTRELTIQKGLERHELIFGGRDRNERDLYAFKLKLRENENNKPKIDFEALINGQILATAGSDYEYYRVEIFRVNSQSGNVQSIFNAAVGVRDNPQNNNFPMKPIANQNLEYGDKIKIYARQTPNFRIKGEILGDVKEDYSDGVQNKMNLDYVQFEITKEGLKAIYNDTDLNDNIKNVITIIDRGGLQPFKIKFNTSDKGNDPSNNLGRINIDKFTEPIIYEDRTEALRIRFVKGNEGYYTKAYTGVTSGNNGDFRDIENAYVKEGYYLEFWFKAADRLFVTGLPKDNYDFTKGATAELLENTRFYFKSTGIEAVYNNAPEIKTKDIDIYVGDTNFDLTNSVIVTDDHDDIYENGNLKNTSNSANIPILSTNQTISNKNVLTYSINENTRKGADTSTSIDTNTLGERTVTYTYIDSWGRTGTTTRKVVVRPQLYKNKIQVYAEDNESLSARTTINEDIVDSSNNNTGNSNDQNSGSQSPEGSDNSNVETNSKKPAFEIGFNTLTNNYQVINRKDEYLDIENPRKDIFAIQIKGENGEVKFEETLKGNDKGSTEKLNRLNSIPYSETDIIRVWRASSNSENINKKDVSTNNGEENTAVVVPNLKITGEVKKDENSKITEDYSNGINNIDFMNNVGFNPKAEGLKAIYNEAPVIKGFDESTEVIEKGASFNLTDNVTITDDKDRGLSFTVSPEQIDTNQLGIHKVTYTTTDSWNRTTTKIRTIEVVSKVKSNSIQVYNPEESNSNLLFKIDFDASAKKFIINNEVDSSTNLPNEETGNGPQEQESRSAEIVPNEGNGEEIETPDDSTPGETIPPIENVPPTDTEGAPSQESNDGKIFRIKIFDNNGAVVVNSAVNALNTANDSEILESIKQQLKGLTDYTFDIGNSISLWSTSSNNVKIKGTVENESIDYDNGLADKMDVVRFKITENGLKEIQASTPVITFDEGKNKSVEVRRGDAIDYLSGVTVTDTNENIELSKVSYTPNDIDTNVLGEKQVTYTVTNSWGQTASIIRKFNIIPKNDIDGVRLKLKSSTNENNYLEIGFDELNKKLKVYHKPTSALYPEINENVLTISVYDSNGETLKTLQIHGNQTINEEEFTKIDDSAYTEGLFIEVESKYPKNLSITGDIANIHNLNNKNLNLSDGIDENELDTFKNTRFKIGSTQIEAIYNKAPVISYPGKDNENEKNGLITVKKGEIYDYNKDLTVEDDHDGKIEASNVGVDESRVNYDEVGTYEITYIVTDSWGRDGTATRPVKIVSNIVGNQIDIYSKDSTQQESPSDNETVETFREAASDNVTEGDNNSSEDTETSAPIKGNRVFSIGFIEEVTSNESEDKNIKIKLEVRNTQNIAIDSSNANKESIKIIAYNKDGNKKDGYELSLNGDDTGTSEKLRALQNWNLEYGDYISLYASDLNEPDSTTNITPQQPSTDETPSERNISIINENSPVEGSSGSNSNETVEGNGGGNSGEDSSSTKPNKPEITTSMIRITGGVLNARELYDSGAVKKDNIVNVRFEITDAGLEALYNDAPNIYISSGEFSKYLGETYKLTEGVNVYDDLDGTLGESKITTIYKKLRELPQENTSTGNNQNSSTSSSARTNSEGNDTSDEGNDSNNTPNSSESEESRKNTLPKEPGVYEITYIATDSWGRQSSKTREITIKKGMERHEITFRGHKHISGNNYEDDTSFKLKFVDIGNDQIKILVSGKNRVISERMNMDNFYTIKFIPKNGERTEVVIGSKNNPMDVNGEIQRKINNKTVQYGDKIQVLAFQPPGVSIFGEILGDVYTDYSKGVFNKYYLDYVTFEFTKEGLKATYNDPTINANENIFTIVDVGGLNPFKIKVTPQDSNNDGIGVLNVTTTNDQILYQDTGETPNVLSIALHRANSSNDGNLNESFSSGSAGKGNNKTKFDKFNGKVVYDGDYLKIAYNRPDMMYVMGSYHSNSNAKVDYNKGAKDKDNLENVRFYFKRDNSTNESRTGESKSIVLPVYNEAPEIKGIDFKRVPVNNTYDLLQGVVTSDQIDDALNKKVKLVIKCTELGINKTITQNANKVTSSNGIRGIFNKSASNVNSTDSTTTFNKDNSSESNINASQVIDMTAFNYMFDKSGIFNIEYTMTDSWGRTTTEYRTIQVYGSPEIDPKKDVVQNETTEQGEKVGTVTVELNSMKDNIEAYMESYFRSLVSISDVEDDDKDLKVEIEGQVNPKEVGIYPVNYKVTDTHGNITMYKINVNVVKTIKATVTTDIPFQV</sequence>
<feature type="compositionally biased region" description="Low complexity" evidence="1">
    <location>
        <begin position="2967"/>
        <end position="2986"/>
    </location>
</feature>
<dbReference type="InterPro" id="IPR032179">
    <property type="entry name" value="Cry22Aa_Ig-like"/>
</dbReference>
<gene>
    <name evidence="4" type="ORF">H8R92_12590</name>
</gene>
<dbReference type="Gene3D" id="2.60.40.10">
    <property type="entry name" value="Immunoglobulins"/>
    <property type="match status" value="10"/>
</dbReference>
<feature type="compositionally biased region" description="Polar residues" evidence="1">
    <location>
        <begin position="1131"/>
        <end position="1145"/>
    </location>
</feature>
<dbReference type="Proteomes" id="UP000662088">
    <property type="component" value="Unassembled WGS sequence"/>
</dbReference>
<evidence type="ECO:0000256" key="2">
    <source>
        <dbReference type="SAM" id="SignalP"/>
    </source>
</evidence>
<feature type="region of interest" description="Disordered" evidence="1">
    <location>
        <begin position="1327"/>
        <end position="1372"/>
    </location>
</feature>
<keyword evidence="5" id="KW-1185">Reference proteome</keyword>
<feature type="compositionally biased region" description="Low complexity" evidence="1">
    <location>
        <begin position="1104"/>
        <end position="1122"/>
    </location>
</feature>
<protein>
    <submittedName>
        <fullName evidence="4">DUF5011 domain-containing protein</fullName>
    </submittedName>
</protein>
<dbReference type="Pfam" id="PF16403">
    <property type="entry name" value="Bact_surface_Ig-like"/>
    <property type="match status" value="3"/>
</dbReference>
<feature type="compositionally biased region" description="Polar residues" evidence="1">
    <location>
        <begin position="1153"/>
        <end position="1162"/>
    </location>
</feature>
<feature type="compositionally biased region" description="Polar residues" evidence="1">
    <location>
        <begin position="1330"/>
        <end position="1372"/>
    </location>
</feature>
<feature type="compositionally biased region" description="Polar residues" evidence="1">
    <location>
        <begin position="2157"/>
        <end position="2172"/>
    </location>
</feature>
<proteinExistence type="predicted"/>
<feature type="region of interest" description="Disordered" evidence="1">
    <location>
        <begin position="2679"/>
        <end position="2699"/>
    </location>
</feature>
<organism evidence="4 5">
    <name type="scientific">Clostridium lentum</name>
    <dbReference type="NCBI Taxonomy" id="2763037"/>
    <lineage>
        <taxon>Bacteria</taxon>
        <taxon>Bacillati</taxon>
        <taxon>Bacillota</taxon>
        <taxon>Clostridia</taxon>
        <taxon>Eubacteriales</taxon>
        <taxon>Clostridiaceae</taxon>
        <taxon>Clostridium</taxon>
    </lineage>
</organism>
<feature type="compositionally biased region" description="Low complexity" evidence="1">
    <location>
        <begin position="2828"/>
        <end position="2846"/>
    </location>
</feature>
<dbReference type="EMBL" id="JACOOQ010000028">
    <property type="protein sequence ID" value="MBC5641200.1"/>
    <property type="molecule type" value="Genomic_DNA"/>
</dbReference>
<feature type="compositionally biased region" description="Low complexity" evidence="1">
    <location>
        <begin position="1852"/>
        <end position="1870"/>
    </location>
</feature>
<feature type="domain" description="Pesticidal crystal protein Cry22Aa Ig-like" evidence="3">
    <location>
        <begin position="994"/>
        <end position="1065"/>
    </location>
</feature>
<name>A0A8I0DPI6_9CLOT</name>
<evidence type="ECO:0000313" key="4">
    <source>
        <dbReference type="EMBL" id="MBC5641200.1"/>
    </source>
</evidence>
<dbReference type="RefSeq" id="WP_186835625.1">
    <property type="nucleotide sequence ID" value="NZ_JACOOQ010000028.1"/>
</dbReference>
<keyword evidence="2" id="KW-0732">Signal</keyword>
<dbReference type="InterPro" id="IPR013783">
    <property type="entry name" value="Ig-like_fold"/>
</dbReference>
<evidence type="ECO:0000259" key="3">
    <source>
        <dbReference type="Pfam" id="PF16403"/>
    </source>
</evidence>
<feature type="signal peptide" evidence="2">
    <location>
        <begin position="1"/>
        <end position="27"/>
    </location>
</feature>
<reference evidence="4" key="1">
    <citation type="submission" date="2020-08" db="EMBL/GenBank/DDBJ databases">
        <title>Genome public.</title>
        <authorList>
            <person name="Liu C."/>
            <person name="Sun Q."/>
        </authorList>
    </citation>
    <scope>NUCLEOTIDE SEQUENCE</scope>
    <source>
        <strain evidence="4">NSJ-42</strain>
    </source>
</reference>
<feature type="domain" description="Pesticidal crystal protein Cry22Aa Ig-like" evidence="3">
    <location>
        <begin position="2578"/>
        <end position="2644"/>
    </location>
</feature>
<feature type="non-terminal residue" evidence="4">
    <location>
        <position position="3629"/>
    </location>
</feature>
<feature type="chain" id="PRO_5039044215" evidence="2">
    <location>
        <begin position="28"/>
        <end position="3629"/>
    </location>
</feature>
<feature type="region of interest" description="Disordered" evidence="1">
    <location>
        <begin position="37"/>
        <end position="74"/>
    </location>
</feature>
<feature type="region of interest" description="Disordered" evidence="1">
    <location>
        <begin position="922"/>
        <end position="965"/>
    </location>
</feature>
<feature type="region of interest" description="Disordered" evidence="1">
    <location>
        <begin position="1102"/>
        <end position="1162"/>
    </location>
</feature>
<evidence type="ECO:0000313" key="5">
    <source>
        <dbReference type="Proteomes" id="UP000662088"/>
    </source>
</evidence>
<feature type="region of interest" description="Disordered" evidence="1">
    <location>
        <begin position="2802"/>
        <end position="2868"/>
    </location>
</feature>
<feature type="region of interest" description="Disordered" evidence="1">
    <location>
        <begin position="2964"/>
        <end position="3018"/>
    </location>
</feature>